<dbReference type="EC" id="4.2.2.29" evidence="7"/>
<dbReference type="GO" id="GO:0071555">
    <property type="term" value="P:cell wall organization"/>
    <property type="evidence" value="ECO:0007669"/>
    <property type="project" value="UniProtKB-KW"/>
</dbReference>
<dbReference type="AlphaFoldDB" id="A0A1G2EVM9"/>
<keyword evidence="4 7" id="KW-0472">Membrane</keyword>
<comment type="catalytic activity">
    <reaction evidence="7">
        <text>a peptidoglycan chain = a peptidoglycan chain with N-acetyl-1,6-anhydromuramyl-[peptide] at the reducing end + a peptidoglycan chain with N-acetylglucosamine at the non-reducing end.</text>
        <dbReference type="EC" id="4.2.2.29"/>
    </reaction>
</comment>
<gene>
    <name evidence="7" type="primary">mltG</name>
    <name evidence="8" type="ORF">A2931_00630</name>
</gene>
<evidence type="ECO:0000313" key="9">
    <source>
        <dbReference type="Proteomes" id="UP000177486"/>
    </source>
</evidence>
<dbReference type="Pfam" id="PF02618">
    <property type="entry name" value="YceG"/>
    <property type="match status" value="1"/>
</dbReference>
<evidence type="ECO:0000256" key="4">
    <source>
        <dbReference type="ARBA" id="ARBA00023136"/>
    </source>
</evidence>
<keyword evidence="6 7" id="KW-0961">Cell wall biogenesis/degradation</keyword>
<name>A0A1G2EVM9_9BACT</name>
<proteinExistence type="inferred from homology"/>
<keyword evidence="3 7" id="KW-1133">Transmembrane helix</keyword>
<organism evidence="8 9">
    <name type="scientific">Candidatus Niyogibacteria bacterium RIFCSPLOWO2_01_FULL_45_48</name>
    <dbReference type="NCBI Taxonomy" id="1801724"/>
    <lineage>
        <taxon>Bacteria</taxon>
        <taxon>Candidatus Niyogiibacteriota</taxon>
    </lineage>
</organism>
<comment type="caution">
    <text evidence="8">The sequence shown here is derived from an EMBL/GenBank/DDBJ whole genome shotgun (WGS) entry which is preliminary data.</text>
</comment>
<sequence>MTELDLKIKKLAILTGAILFVVSLVAHSIFSVPSGFGKNRLVNIKQGRGLSEIADSLEKDGVIKSPFIFKALTFLFLEHKNIKAGDYFFEEPLSAFGVVKRLTRGVYGLSPTRATVLEGWTAWQMGGYFEELGFFSREKWTESAEDKEGYLFPDTYFFLPNTGVKRVIEIMRENFNAKVSPLLADIESAGRSFEDIVVIASIIEKEASDFEDAKIISGILWKRLDAGMGLQVDAALTYVTGKSSMELTEKDLAIDSPYNTYKYRGLPPTPIGNPGLDAIKAAVYPEETLYWYYLHGRDGEPRYAVDFEEHKENKQKYLR</sequence>
<keyword evidence="2 7" id="KW-0812">Transmembrane</keyword>
<dbReference type="HAMAP" id="MF_02065">
    <property type="entry name" value="MltG"/>
    <property type="match status" value="1"/>
</dbReference>
<dbReference type="EMBL" id="MHMQ01000032">
    <property type="protein sequence ID" value="OGZ29787.1"/>
    <property type="molecule type" value="Genomic_DNA"/>
</dbReference>
<dbReference type="InterPro" id="IPR003770">
    <property type="entry name" value="MLTG-like"/>
</dbReference>
<keyword evidence="5 7" id="KW-0456">Lyase</keyword>
<dbReference type="GO" id="GO:0008932">
    <property type="term" value="F:lytic endotransglycosylase activity"/>
    <property type="evidence" value="ECO:0007669"/>
    <property type="project" value="UniProtKB-UniRule"/>
</dbReference>
<feature type="site" description="Important for catalytic activity" evidence="7">
    <location>
        <position position="206"/>
    </location>
</feature>
<comment type="function">
    <text evidence="7">Functions as a peptidoglycan terminase that cleaves nascent peptidoglycan strands endolytically to terminate their elongation.</text>
</comment>
<accession>A0A1G2EVM9</accession>
<dbReference type="NCBIfam" id="TIGR00247">
    <property type="entry name" value="endolytic transglycosylase MltG"/>
    <property type="match status" value="1"/>
</dbReference>
<evidence type="ECO:0000256" key="1">
    <source>
        <dbReference type="ARBA" id="ARBA00022475"/>
    </source>
</evidence>
<dbReference type="GO" id="GO:0009252">
    <property type="term" value="P:peptidoglycan biosynthetic process"/>
    <property type="evidence" value="ECO:0007669"/>
    <property type="project" value="UniProtKB-UniRule"/>
</dbReference>
<dbReference type="PANTHER" id="PTHR30518:SF2">
    <property type="entry name" value="ENDOLYTIC MUREIN TRANSGLYCOSYLASE"/>
    <property type="match status" value="1"/>
</dbReference>
<evidence type="ECO:0000256" key="2">
    <source>
        <dbReference type="ARBA" id="ARBA00022692"/>
    </source>
</evidence>
<comment type="similarity">
    <text evidence="7">Belongs to the transglycosylase MltG family.</text>
</comment>
<dbReference type="Gene3D" id="3.30.1490.480">
    <property type="entry name" value="Endolytic murein transglycosylase"/>
    <property type="match status" value="1"/>
</dbReference>
<evidence type="ECO:0000256" key="6">
    <source>
        <dbReference type="ARBA" id="ARBA00023316"/>
    </source>
</evidence>
<reference evidence="8 9" key="1">
    <citation type="journal article" date="2016" name="Nat. Commun.">
        <title>Thousands of microbial genomes shed light on interconnected biogeochemical processes in an aquifer system.</title>
        <authorList>
            <person name="Anantharaman K."/>
            <person name="Brown C.T."/>
            <person name="Hug L.A."/>
            <person name="Sharon I."/>
            <person name="Castelle C.J."/>
            <person name="Probst A.J."/>
            <person name="Thomas B.C."/>
            <person name="Singh A."/>
            <person name="Wilkins M.J."/>
            <person name="Karaoz U."/>
            <person name="Brodie E.L."/>
            <person name="Williams K.H."/>
            <person name="Hubbard S.S."/>
            <person name="Banfield J.F."/>
        </authorList>
    </citation>
    <scope>NUCLEOTIDE SEQUENCE [LARGE SCALE GENOMIC DNA]</scope>
</reference>
<protein>
    <recommendedName>
        <fullName evidence="7">Endolytic murein transglycosylase</fullName>
        <ecNumber evidence="7">4.2.2.29</ecNumber>
    </recommendedName>
    <alternativeName>
        <fullName evidence="7">Peptidoglycan lytic transglycosylase</fullName>
    </alternativeName>
    <alternativeName>
        <fullName evidence="7">Peptidoglycan polymerization terminase</fullName>
    </alternativeName>
</protein>
<dbReference type="GO" id="GO:0005886">
    <property type="term" value="C:plasma membrane"/>
    <property type="evidence" value="ECO:0007669"/>
    <property type="project" value="UniProtKB-UniRule"/>
</dbReference>
<evidence type="ECO:0000256" key="3">
    <source>
        <dbReference type="ARBA" id="ARBA00022989"/>
    </source>
</evidence>
<dbReference type="Proteomes" id="UP000177486">
    <property type="component" value="Unassembled WGS sequence"/>
</dbReference>
<evidence type="ECO:0000256" key="7">
    <source>
        <dbReference type="HAMAP-Rule" id="MF_02065"/>
    </source>
</evidence>
<evidence type="ECO:0000256" key="5">
    <source>
        <dbReference type="ARBA" id="ARBA00023239"/>
    </source>
</evidence>
<evidence type="ECO:0000313" key="8">
    <source>
        <dbReference type="EMBL" id="OGZ29787.1"/>
    </source>
</evidence>
<dbReference type="PANTHER" id="PTHR30518">
    <property type="entry name" value="ENDOLYTIC MUREIN TRANSGLYCOSYLASE"/>
    <property type="match status" value="1"/>
</dbReference>
<keyword evidence="1 7" id="KW-1003">Cell membrane</keyword>